<dbReference type="GO" id="GO:0009279">
    <property type="term" value="C:cell outer membrane"/>
    <property type="evidence" value="ECO:0007669"/>
    <property type="project" value="UniProtKB-SubCell"/>
</dbReference>
<dbReference type="CDD" id="cd01009">
    <property type="entry name" value="PBP2_YfhD_N"/>
    <property type="match status" value="1"/>
</dbReference>
<dbReference type="PROSITE" id="PS51257">
    <property type="entry name" value="PROKAR_LIPOPROTEIN"/>
    <property type="match status" value="1"/>
</dbReference>
<dbReference type="SUPFAM" id="SSF53850">
    <property type="entry name" value="Periplasmic binding protein-like II"/>
    <property type="match status" value="1"/>
</dbReference>
<dbReference type="GO" id="GO:0008933">
    <property type="term" value="F:peptidoglycan lytic transglycosylase activity"/>
    <property type="evidence" value="ECO:0007669"/>
    <property type="project" value="TreeGrafter"/>
</dbReference>
<dbReference type="EMBL" id="UOEE01000245">
    <property type="protein sequence ID" value="VAV97362.1"/>
    <property type="molecule type" value="Genomic_DNA"/>
</dbReference>
<keyword evidence="2" id="KW-0732">Signal</keyword>
<reference evidence="5" key="1">
    <citation type="submission" date="2018-06" db="EMBL/GenBank/DDBJ databases">
        <authorList>
            <person name="Zhirakovskaya E."/>
        </authorList>
    </citation>
    <scope>NUCLEOTIDE SEQUENCE</scope>
</reference>
<dbReference type="GO" id="GO:0009253">
    <property type="term" value="P:peptidoglycan catabolic process"/>
    <property type="evidence" value="ECO:0007669"/>
    <property type="project" value="TreeGrafter"/>
</dbReference>
<dbReference type="SUPFAM" id="SSF53955">
    <property type="entry name" value="Lysozyme-like"/>
    <property type="match status" value="1"/>
</dbReference>
<dbReference type="PANTHER" id="PTHR35936:SF32">
    <property type="entry name" value="MEMBRANE-BOUND LYTIC MUREIN TRANSGLYCOSYLASE F"/>
    <property type="match status" value="1"/>
</dbReference>
<organism evidence="5">
    <name type="scientific">hydrothermal vent metagenome</name>
    <dbReference type="NCBI Taxonomy" id="652676"/>
    <lineage>
        <taxon>unclassified sequences</taxon>
        <taxon>metagenomes</taxon>
        <taxon>ecological metagenomes</taxon>
    </lineage>
</organism>
<dbReference type="Pfam" id="PF00497">
    <property type="entry name" value="SBP_bac_3"/>
    <property type="match status" value="1"/>
</dbReference>
<dbReference type="InterPro" id="IPR008258">
    <property type="entry name" value="Transglycosylase_SLT_dom_1"/>
</dbReference>
<protein>
    <submittedName>
        <fullName evidence="5">Membrane-bound lytic murein transglycosylase F</fullName>
    </submittedName>
</protein>
<dbReference type="SMART" id="SM00062">
    <property type="entry name" value="PBPb"/>
    <property type="match status" value="1"/>
</dbReference>
<dbReference type="InterPro" id="IPR023346">
    <property type="entry name" value="Lysozyme-like_dom_sf"/>
</dbReference>
<feature type="domain" description="Solute-binding protein family 3/N-terminal" evidence="4">
    <location>
        <begin position="43"/>
        <end position="270"/>
    </location>
</feature>
<sequence length="471" mass="52506">MKLEQSGAWALSMALMLAILISGCEPMGPRQGSILREAQTRGVLRVVTTNAPTTYYEGRDGFAGFEYDLARAYGQSLGLKVDFLVMPTVEAVLQAVQNDQADLAAAGLSITQNRQEKMVFSPPYLKAVPVLVCRRGVRKITELKQLAGLRVALAKGSSFIDVLQQLATDDTLLAVPDIADRSVEGLLADVAQNRIDCTIADEHVFALQRRYQPMLEDRLRLGEGTPMGWVLGGGHSWRNASLHRDVEHWMQADNTRALIDNLAQRYFSLGETEFDYVDLSRLRRAMKTRLPKFRQAFEKAGVRYELPWTLLAAISWRESHWKSDATSRTGVRGLMMLTRVTAREQGVNDRLNPEQSIAGGARYLASLLRRLPEDIPKGQRIQFALAAYNMGWGHMMDARELVTRHGDDANQWNAVAEVLPELEQAEVYKTLPRGYARGREGQAYVAAVMNFADIIEKAHAPAIIPEPVASE</sequence>
<evidence type="ECO:0000256" key="2">
    <source>
        <dbReference type="ARBA" id="ARBA00022729"/>
    </source>
</evidence>
<keyword evidence="3" id="KW-0998">Cell outer membrane</keyword>
<dbReference type="PANTHER" id="PTHR35936">
    <property type="entry name" value="MEMBRANE-BOUND LYTIC MUREIN TRANSGLYCOSYLASE F"/>
    <property type="match status" value="1"/>
</dbReference>
<dbReference type="AlphaFoldDB" id="A0A3B0S0U1"/>
<accession>A0A3B0S0U1</accession>
<dbReference type="CDD" id="cd13403">
    <property type="entry name" value="MLTF-like"/>
    <property type="match status" value="1"/>
</dbReference>
<keyword evidence="3" id="KW-0472">Membrane</keyword>
<evidence type="ECO:0000313" key="5">
    <source>
        <dbReference type="EMBL" id="VAV97362.1"/>
    </source>
</evidence>
<proteinExistence type="predicted"/>
<dbReference type="NCBIfam" id="NF008112">
    <property type="entry name" value="PRK10859.1"/>
    <property type="match status" value="1"/>
</dbReference>
<comment type="subcellular location">
    <subcellularLocation>
        <location evidence="1">Cell outer membrane</location>
        <topology evidence="1">Peripheral membrane protein</topology>
    </subcellularLocation>
</comment>
<evidence type="ECO:0000256" key="3">
    <source>
        <dbReference type="ARBA" id="ARBA00023237"/>
    </source>
</evidence>
<dbReference type="InterPro" id="IPR001638">
    <property type="entry name" value="Solute-binding_3/MltF_N"/>
</dbReference>
<dbReference type="Gene3D" id="3.40.190.10">
    <property type="entry name" value="Periplasmic binding protein-like II"/>
    <property type="match status" value="2"/>
</dbReference>
<name>A0A3B0S0U1_9ZZZZ</name>
<dbReference type="Pfam" id="PF01464">
    <property type="entry name" value="SLT"/>
    <property type="match status" value="1"/>
</dbReference>
<evidence type="ECO:0000259" key="4">
    <source>
        <dbReference type="SMART" id="SM00062"/>
    </source>
</evidence>
<dbReference type="Gene3D" id="1.10.530.10">
    <property type="match status" value="1"/>
</dbReference>
<evidence type="ECO:0000256" key="1">
    <source>
        <dbReference type="ARBA" id="ARBA00004339"/>
    </source>
</evidence>
<gene>
    <name evidence="5" type="ORF">MNBD_ALPHA06-81</name>
</gene>